<keyword evidence="3" id="KW-1185">Reference proteome</keyword>
<proteinExistence type="predicted"/>
<feature type="signal peptide" evidence="1">
    <location>
        <begin position="1"/>
        <end position="22"/>
    </location>
</feature>
<dbReference type="OrthoDB" id="3685630at2"/>
<name>A0A1G6Z1F8_9PSEU</name>
<sequence>MGMLALGAVAALVAAVAPAAQADEPGASLAYQAEAGAWPVDGRGASWSTPANEVMVWEFDGVVKVDGQNSTGSDYLRVELTGPGGTPLEAGAYTGVRNRHRHPEGPGIEVVSNGFGCGDDYAEFTITSLARDPADGALTALDVEVTHRCGSPTAPALTATAHFRR</sequence>
<keyword evidence="1" id="KW-0732">Signal</keyword>
<protein>
    <submittedName>
        <fullName evidence="2">Uncharacterized protein</fullName>
    </submittedName>
</protein>
<gene>
    <name evidence="2" type="ORF">SAMN05216174_1254</name>
</gene>
<evidence type="ECO:0000256" key="1">
    <source>
        <dbReference type="SAM" id="SignalP"/>
    </source>
</evidence>
<evidence type="ECO:0000313" key="2">
    <source>
        <dbReference type="EMBL" id="SDD96450.1"/>
    </source>
</evidence>
<evidence type="ECO:0000313" key="3">
    <source>
        <dbReference type="Proteomes" id="UP000199501"/>
    </source>
</evidence>
<accession>A0A1G6Z1F8</accession>
<dbReference type="AlphaFoldDB" id="A0A1G6Z1F8"/>
<reference evidence="3" key="1">
    <citation type="submission" date="2016-10" db="EMBL/GenBank/DDBJ databases">
        <authorList>
            <person name="Varghese N."/>
            <person name="Submissions S."/>
        </authorList>
    </citation>
    <scope>NUCLEOTIDE SEQUENCE [LARGE SCALE GENOMIC DNA]</scope>
    <source>
        <strain evidence="3">IBRC-M 10403</strain>
    </source>
</reference>
<organism evidence="2 3">
    <name type="scientific">Actinokineospora iranica</name>
    <dbReference type="NCBI Taxonomy" id="1271860"/>
    <lineage>
        <taxon>Bacteria</taxon>
        <taxon>Bacillati</taxon>
        <taxon>Actinomycetota</taxon>
        <taxon>Actinomycetes</taxon>
        <taxon>Pseudonocardiales</taxon>
        <taxon>Pseudonocardiaceae</taxon>
        <taxon>Actinokineospora</taxon>
    </lineage>
</organism>
<dbReference type="RefSeq" id="WP_139191064.1">
    <property type="nucleotide sequence ID" value="NZ_FMZZ01000025.1"/>
</dbReference>
<dbReference type="Proteomes" id="UP000199501">
    <property type="component" value="Unassembled WGS sequence"/>
</dbReference>
<feature type="chain" id="PRO_5011683571" evidence="1">
    <location>
        <begin position="23"/>
        <end position="165"/>
    </location>
</feature>
<dbReference type="EMBL" id="FMZZ01000025">
    <property type="protein sequence ID" value="SDD96450.1"/>
    <property type="molecule type" value="Genomic_DNA"/>
</dbReference>